<evidence type="ECO:0000313" key="2">
    <source>
        <dbReference type="Proteomes" id="UP000183076"/>
    </source>
</evidence>
<name>A0A1H2USF1_9RHOB</name>
<sequence>MRTERPAPRLAPATPFERHLIHRHNLPDHWVRTYTELRGGHR</sequence>
<organism evidence="1 2">
    <name type="scientific">Sulfitobacter pontiacus</name>
    <dbReference type="NCBI Taxonomy" id="60137"/>
    <lineage>
        <taxon>Bacteria</taxon>
        <taxon>Pseudomonadati</taxon>
        <taxon>Pseudomonadota</taxon>
        <taxon>Alphaproteobacteria</taxon>
        <taxon>Rhodobacterales</taxon>
        <taxon>Roseobacteraceae</taxon>
        <taxon>Sulfitobacter</taxon>
    </lineage>
</organism>
<reference evidence="2" key="1">
    <citation type="submission" date="2016-10" db="EMBL/GenBank/DDBJ databases">
        <authorList>
            <person name="Varghese N."/>
            <person name="Submissions S."/>
        </authorList>
    </citation>
    <scope>NUCLEOTIDE SEQUENCE [LARGE SCALE GENOMIC DNA]</scope>
    <source>
        <strain evidence="2">DSM 10014</strain>
    </source>
</reference>
<proteinExistence type="predicted"/>
<accession>A0A1H2USF1</accession>
<protein>
    <submittedName>
        <fullName evidence="1">Uncharacterized protein</fullName>
    </submittedName>
</protein>
<dbReference type="Proteomes" id="UP000183076">
    <property type="component" value="Unassembled WGS sequence"/>
</dbReference>
<gene>
    <name evidence="1" type="ORF">SAMN04488041_102586</name>
</gene>
<dbReference type="AlphaFoldDB" id="A0A1H2USF1"/>
<evidence type="ECO:0000313" key="1">
    <source>
        <dbReference type="EMBL" id="SDW58484.1"/>
    </source>
</evidence>
<dbReference type="EMBL" id="FNNB01000002">
    <property type="protein sequence ID" value="SDW58484.1"/>
    <property type="molecule type" value="Genomic_DNA"/>
</dbReference>